<comment type="catalytic activity">
    <reaction evidence="1">
        <text>ATP + protein L-histidine = ADP + protein N-phospho-L-histidine.</text>
        <dbReference type="EC" id="2.7.13.3"/>
    </reaction>
</comment>
<dbReference type="InterPro" id="IPR011712">
    <property type="entry name" value="Sig_transdc_His_kin_sub3_dim/P"/>
</dbReference>
<dbReference type="PANTHER" id="PTHR24421">
    <property type="entry name" value="NITRATE/NITRITE SENSOR PROTEIN NARX-RELATED"/>
    <property type="match status" value="1"/>
</dbReference>
<evidence type="ECO:0000313" key="11">
    <source>
        <dbReference type="EMBL" id="PTN10111.1"/>
    </source>
</evidence>
<reference evidence="11 12" key="1">
    <citation type="submission" date="2018-04" db="EMBL/GenBank/DDBJ databases">
        <title>Genomic Encyclopedia of Archaeal and Bacterial Type Strains, Phase II (KMG-II): from individual species to whole genera.</title>
        <authorList>
            <person name="Goeker M."/>
        </authorList>
    </citation>
    <scope>NUCLEOTIDE SEQUENCE [LARGE SCALE GENOMIC DNA]</scope>
    <source>
        <strain evidence="11 12">DSM 28823</strain>
    </source>
</reference>
<dbReference type="InterPro" id="IPR005467">
    <property type="entry name" value="His_kinase_dom"/>
</dbReference>
<dbReference type="InterPro" id="IPR003594">
    <property type="entry name" value="HATPase_dom"/>
</dbReference>
<dbReference type="GO" id="GO:0016020">
    <property type="term" value="C:membrane"/>
    <property type="evidence" value="ECO:0007669"/>
    <property type="project" value="InterPro"/>
</dbReference>
<keyword evidence="4" id="KW-0808">Transferase</keyword>
<feature type="transmembrane region" description="Helical" evidence="9">
    <location>
        <begin position="70"/>
        <end position="90"/>
    </location>
</feature>
<sequence length="314" mass="35140">MLLKVALLFAMLIQIGAAIIAVSLIRRTRFNGSWILISGGFVLMAIRRLFDFSTLFGNAPVFQKEEVNSWLGIFISILIFVGLIYIREIFNLRDRIDELRKENESAVLSAVIQAEEKARQKFARDLHDGLGPVLSSIKMGLSAIDLQSLDQQNKLIVQRSTSATDQAIVSLKEISNQLSPHLLQNFGLTTAIESFEDQLLGNSDIRFQFEATIGGDRFSYQVEITLYRIVSELINNSLKHGRPTLIQLSLSQQTDMLCLTYNENGQGFEPDQLSEHQGMGLENIRSRVKSMKGIFQLESAPGKGIHVTIQVPAK</sequence>
<dbReference type="SUPFAM" id="SSF55874">
    <property type="entry name" value="ATPase domain of HSP90 chaperone/DNA topoisomerase II/histidine kinase"/>
    <property type="match status" value="1"/>
</dbReference>
<dbReference type="GO" id="GO:0005524">
    <property type="term" value="F:ATP binding"/>
    <property type="evidence" value="ECO:0007669"/>
    <property type="project" value="UniProtKB-KW"/>
</dbReference>
<evidence type="ECO:0000256" key="2">
    <source>
        <dbReference type="ARBA" id="ARBA00012438"/>
    </source>
</evidence>
<dbReference type="OrthoDB" id="9760839at2"/>
<evidence type="ECO:0000256" key="3">
    <source>
        <dbReference type="ARBA" id="ARBA00022553"/>
    </source>
</evidence>
<evidence type="ECO:0000259" key="10">
    <source>
        <dbReference type="PROSITE" id="PS50109"/>
    </source>
</evidence>
<accession>A0A2T5C5C8</accession>
<keyword evidence="6 11" id="KW-0418">Kinase</keyword>
<keyword evidence="7" id="KW-0067">ATP-binding</keyword>
<dbReference type="Proteomes" id="UP000243525">
    <property type="component" value="Unassembled WGS sequence"/>
</dbReference>
<dbReference type="GO" id="GO:0000155">
    <property type="term" value="F:phosphorelay sensor kinase activity"/>
    <property type="evidence" value="ECO:0007669"/>
    <property type="project" value="InterPro"/>
</dbReference>
<name>A0A2T5C5C8_9BACT</name>
<keyword evidence="12" id="KW-1185">Reference proteome</keyword>
<dbReference type="Gene3D" id="3.30.565.10">
    <property type="entry name" value="Histidine kinase-like ATPase, C-terminal domain"/>
    <property type="match status" value="1"/>
</dbReference>
<comment type="caution">
    <text evidence="11">The sequence shown here is derived from an EMBL/GenBank/DDBJ whole genome shotgun (WGS) entry which is preliminary data.</text>
</comment>
<dbReference type="InterPro" id="IPR036890">
    <property type="entry name" value="HATPase_C_sf"/>
</dbReference>
<dbReference type="Gene3D" id="1.20.5.1930">
    <property type="match status" value="1"/>
</dbReference>
<keyword evidence="8" id="KW-0902">Two-component regulatory system</keyword>
<dbReference type="RefSeq" id="WP_107820899.1">
    <property type="nucleotide sequence ID" value="NZ_OY782574.1"/>
</dbReference>
<evidence type="ECO:0000256" key="8">
    <source>
        <dbReference type="ARBA" id="ARBA00023012"/>
    </source>
</evidence>
<dbReference type="InterPro" id="IPR050482">
    <property type="entry name" value="Sensor_HK_TwoCompSys"/>
</dbReference>
<protein>
    <recommendedName>
        <fullName evidence="2">histidine kinase</fullName>
        <ecNumber evidence="2">2.7.13.3</ecNumber>
    </recommendedName>
</protein>
<dbReference type="PROSITE" id="PS50109">
    <property type="entry name" value="HIS_KIN"/>
    <property type="match status" value="1"/>
</dbReference>
<dbReference type="PANTHER" id="PTHR24421:SF10">
    <property type="entry name" value="NITRATE_NITRITE SENSOR PROTEIN NARQ"/>
    <property type="match status" value="1"/>
</dbReference>
<keyword evidence="9" id="KW-1133">Transmembrane helix</keyword>
<dbReference type="GO" id="GO:0046983">
    <property type="term" value="F:protein dimerization activity"/>
    <property type="evidence" value="ECO:0007669"/>
    <property type="project" value="InterPro"/>
</dbReference>
<proteinExistence type="predicted"/>
<feature type="domain" description="Histidine kinase" evidence="10">
    <location>
        <begin position="121"/>
        <end position="314"/>
    </location>
</feature>
<dbReference type="EC" id="2.7.13.3" evidence="2"/>
<evidence type="ECO:0000256" key="5">
    <source>
        <dbReference type="ARBA" id="ARBA00022741"/>
    </source>
</evidence>
<evidence type="ECO:0000256" key="4">
    <source>
        <dbReference type="ARBA" id="ARBA00022679"/>
    </source>
</evidence>
<feature type="transmembrane region" description="Helical" evidence="9">
    <location>
        <begin position="6"/>
        <end position="25"/>
    </location>
</feature>
<feature type="transmembrane region" description="Helical" evidence="9">
    <location>
        <begin position="32"/>
        <end position="50"/>
    </location>
</feature>
<keyword evidence="3" id="KW-0597">Phosphoprotein</keyword>
<evidence type="ECO:0000313" key="12">
    <source>
        <dbReference type="Proteomes" id="UP000243525"/>
    </source>
</evidence>
<dbReference type="CDD" id="cd16917">
    <property type="entry name" value="HATPase_UhpB-NarQ-NarX-like"/>
    <property type="match status" value="1"/>
</dbReference>
<organism evidence="11 12">
    <name type="scientific">Mangrovibacterium marinum</name>
    <dbReference type="NCBI Taxonomy" id="1639118"/>
    <lineage>
        <taxon>Bacteria</taxon>
        <taxon>Pseudomonadati</taxon>
        <taxon>Bacteroidota</taxon>
        <taxon>Bacteroidia</taxon>
        <taxon>Marinilabiliales</taxon>
        <taxon>Prolixibacteraceae</taxon>
        <taxon>Mangrovibacterium</taxon>
    </lineage>
</organism>
<evidence type="ECO:0000256" key="6">
    <source>
        <dbReference type="ARBA" id="ARBA00022777"/>
    </source>
</evidence>
<dbReference type="Pfam" id="PF07730">
    <property type="entry name" value="HisKA_3"/>
    <property type="match status" value="1"/>
</dbReference>
<evidence type="ECO:0000256" key="9">
    <source>
        <dbReference type="SAM" id="Phobius"/>
    </source>
</evidence>
<gene>
    <name evidence="11" type="ORF">C8N47_10296</name>
</gene>
<keyword evidence="9" id="KW-0812">Transmembrane</keyword>
<keyword evidence="5" id="KW-0547">Nucleotide-binding</keyword>
<evidence type="ECO:0000256" key="7">
    <source>
        <dbReference type="ARBA" id="ARBA00022840"/>
    </source>
</evidence>
<keyword evidence="9" id="KW-0472">Membrane</keyword>
<evidence type="ECO:0000256" key="1">
    <source>
        <dbReference type="ARBA" id="ARBA00000085"/>
    </source>
</evidence>
<dbReference type="AlphaFoldDB" id="A0A2T5C5C8"/>
<dbReference type="Pfam" id="PF02518">
    <property type="entry name" value="HATPase_c"/>
    <property type="match status" value="1"/>
</dbReference>
<dbReference type="EMBL" id="QAAD01000002">
    <property type="protein sequence ID" value="PTN10111.1"/>
    <property type="molecule type" value="Genomic_DNA"/>
</dbReference>